<name>A0A1H3YR11_9GAMM</name>
<feature type="transmembrane region" description="Helical" evidence="1">
    <location>
        <begin position="125"/>
        <end position="146"/>
    </location>
</feature>
<feature type="transmembrane region" description="Helical" evidence="1">
    <location>
        <begin position="28"/>
        <end position="45"/>
    </location>
</feature>
<feature type="transmembrane region" description="Helical" evidence="1">
    <location>
        <begin position="424"/>
        <end position="443"/>
    </location>
</feature>
<keyword evidence="1" id="KW-1133">Transmembrane helix</keyword>
<feature type="transmembrane region" description="Helical" evidence="1">
    <location>
        <begin position="280"/>
        <end position="300"/>
    </location>
</feature>
<reference evidence="3" key="1">
    <citation type="submission" date="2016-10" db="EMBL/GenBank/DDBJ databases">
        <authorList>
            <person name="Varghese N."/>
            <person name="Submissions S."/>
        </authorList>
    </citation>
    <scope>NUCLEOTIDE SEQUENCE [LARGE SCALE GENOMIC DNA]</scope>
    <source>
        <strain evidence="3">CGMCC 1.10657</strain>
    </source>
</reference>
<evidence type="ECO:0000313" key="3">
    <source>
        <dbReference type="Proteomes" id="UP000198658"/>
    </source>
</evidence>
<evidence type="ECO:0000256" key="1">
    <source>
        <dbReference type="SAM" id="Phobius"/>
    </source>
</evidence>
<feature type="transmembrane region" description="Helical" evidence="1">
    <location>
        <begin position="206"/>
        <end position="227"/>
    </location>
</feature>
<feature type="transmembrane region" description="Helical" evidence="1">
    <location>
        <begin position="6"/>
        <end position="21"/>
    </location>
</feature>
<dbReference type="RefSeq" id="WP_091387641.1">
    <property type="nucleotide sequence ID" value="NZ_FNQO01000002.1"/>
</dbReference>
<dbReference type="AlphaFoldDB" id="A0A1H3YR11"/>
<sequence length="453" mass="50001">MPNTFAYLTLICWPVLALLIYRVRNLSTLAATFWVVVGGYLILPVKAQIDLPMLPSLNQITIPAISAAVCCVFVRRVPIKLIPDRGIVRWLYICLLLAPLLSVLANPLPMFDGAQEKPGLSLYDALADTMATYLKTLPLLLGLSLVKSTEDIAKLLKLMVYAVILYSPLILLEIRISPQLHTWIYGFFPHQFSQQIRFDGFRPVVFLGHGLLVAIFVAVSLCATAILWRHKYRLSNLPLGFFILYLAAILILCKAVGAWILGLGALICIVTLSPRLQAWVCVLVTLFVLAYPLLAINGLIPYKNLTDFASIFGQDRSQSVAFRFMHEAALLEHAAKKIEFGWGIWGRHQLNGSVSDGYLIQILGVYGLWGYIANAGLLLAIILRAAKSIKRLPDPRARGLMGGALSILMLMMVDQIPNTSITPYFWLIFGGVMGAAAQMDRVAAGARKGLRIA</sequence>
<feature type="transmembrane region" description="Helical" evidence="1">
    <location>
        <begin position="234"/>
        <end position="251"/>
    </location>
</feature>
<feature type="transmembrane region" description="Helical" evidence="1">
    <location>
        <begin position="158"/>
        <end position="176"/>
    </location>
</feature>
<dbReference type="EMBL" id="FNQO01000002">
    <property type="protein sequence ID" value="SEA13975.1"/>
    <property type="molecule type" value="Genomic_DNA"/>
</dbReference>
<protein>
    <recommendedName>
        <fullName evidence="4">O-Antigen ligase</fullName>
    </recommendedName>
</protein>
<proteinExistence type="predicted"/>
<feature type="transmembrane region" description="Helical" evidence="1">
    <location>
        <begin position="358"/>
        <end position="383"/>
    </location>
</feature>
<keyword evidence="3" id="KW-1185">Reference proteome</keyword>
<keyword evidence="1" id="KW-0812">Transmembrane</keyword>
<organism evidence="2 3">
    <name type="scientific">Microbulbifer marinus</name>
    <dbReference type="NCBI Taxonomy" id="658218"/>
    <lineage>
        <taxon>Bacteria</taxon>
        <taxon>Pseudomonadati</taxon>
        <taxon>Pseudomonadota</taxon>
        <taxon>Gammaproteobacteria</taxon>
        <taxon>Cellvibrionales</taxon>
        <taxon>Microbulbiferaceae</taxon>
        <taxon>Microbulbifer</taxon>
    </lineage>
</organism>
<keyword evidence="1" id="KW-0472">Membrane</keyword>
<evidence type="ECO:0008006" key="4">
    <source>
        <dbReference type="Google" id="ProtNLM"/>
    </source>
</evidence>
<feature type="transmembrane region" description="Helical" evidence="1">
    <location>
        <begin position="87"/>
        <end position="105"/>
    </location>
</feature>
<dbReference type="OrthoDB" id="7595044at2"/>
<accession>A0A1H3YR11</accession>
<evidence type="ECO:0000313" key="2">
    <source>
        <dbReference type="EMBL" id="SEA13975.1"/>
    </source>
</evidence>
<feature type="transmembrane region" description="Helical" evidence="1">
    <location>
        <begin position="257"/>
        <end position="273"/>
    </location>
</feature>
<gene>
    <name evidence="2" type="ORF">SAMN05216562_1930</name>
</gene>
<dbReference type="Proteomes" id="UP000198658">
    <property type="component" value="Unassembled WGS sequence"/>
</dbReference>
<feature type="transmembrane region" description="Helical" evidence="1">
    <location>
        <begin position="395"/>
        <end position="412"/>
    </location>
</feature>
<feature type="transmembrane region" description="Helical" evidence="1">
    <location>
        <begin position="57"/>
        <end position="75"/>
    </location>
</feature>
<dbReference type="STRING" id="658218.SAMN05216562_1930"/>